<evidence type="ECO:0000256" key="1">
    <source>
        <dbReference type="SAM" id="SignalP"/>
    </source>
</evidence>
<name>A0A1T0AUD3_9PAST</name>
<feature type="chain" id="PRO_5012278295" description="Adhesin" evidence="1">
    <location>
        <begin position="21"/>
        <end position="109"/>
    </location>
</feature>
<reference evidence="2 3" key="1">
    <citation type="submission" date="2017-02" db="EMBL/GenBank/DDBJ databases">
        <title>Draft genome sequence of Haemophilus paracuniculus CCUG 43573 type strain.</title>
        <authorList>
            <person name="Engstrom-Jakobsson H."/>
            <person name="Salva-Serra F."/>
            <person name="Thorell K."/>
            <person name="Gonzales-Siles L."/>
            <person name="Karlsson R."/>
            <person name="Boulund F."/>
            <person name="Engstrand L."/>
            <person name="Kristiansson E."/>
            <person name="Moore E."/>
        </authorList>
    </citation>
    <scope>NUCLEOTIDE SEQUENCE [LARGE SCALE GENOMIC DNA]</scope>
    <source>
        <strain evidence="2 3">CCUG 43573</strain>
    </source>
</reference>
<dbReference type="EMBL" id="MUYA01000003">
    <property type="protein sequence ID" value="OOS00309.1"/>
    <property type="molecule type" value="Genomic_DNA"/>
</dbReference>
<accession>A0A1T0AUD3</accession>
<protein>
    <recommendedName>
        <fullName evidence="4">Adhesin</fullName>
    </recommendedName>
</protein>
<dbReference type="RefSeq" id="WP_078236225.1">
    <property type="nucleotide sequence ID" value="NZ_MUYA01000003.1"/>
</dbReference>
<dbReference type="OrthoDB" id="5681059at2"/>
<gene>
    <name evidence="2" type="ORF">B0187_02135</name>
</gene>
<evidence type="ECO:0008006" key="4">
    <source>
        <dbReference type="Google" id="ProtNLM"/>
    </source>
</evidence>
<keyword evidence="3" id="KW-1185">Reference proteome</keyword>
<feature type="signal peptide" evidence="1">
    <location>
        <begin position="1"/>
        <end position="20"/>
    </location>
</feature>
<keyword evidence="1" id="KW-0732">Signal</keyword>
<proteinExistence type="predicted"/>
<dbReference type="Proteomes" id="UP000190867">
    <property type="component" value="Unassembled WGS sequence"/>
</dbReference>
<evidence type="ECO:0000313" key="3">
    <source>
        <dbReference type="Proteomes" id="UP000190867"/>
    </source>
</evidence>
<sequence>MKIKQLILASFLVMPSIASAADTVFSCITKNNKMISVLKSGNDYIYSFGKVGSNTKELTFKNPISQIIGREQSQHSIGTGYTNTSLEMVNGKYSYVIYTSSAIRGDSDG</sequence>
<organism evidence="2 3">
    <name type="scientific">Haemophilus paracuniculus</name>
    <dbReference type="NCBI Taxonomy" id="734"/>
    <lineage>
        <taxon>Bacteria</taxon>
        <taxon>Pseudomonadati</taxon>
        <taxon>Pseudomonadota</taxon>
        <taxon>Gammaproteobacteria</taxon>
        <taxon>Pasteurellales</taxon>
        <taxon>Pasteurellaceae</taxon>
        <taxon>Haemophilus</taxon>
    </lineage>
</organism>
<comment type="caution">
    <text evidence="2">The sequence shown here is derived from an EMBL/GenBank/DDBJ whole genome shotgun (WGS) entry which is preliminary data.</text>
</comment>
<evidence type="ECO:0000313" key="2">
    <source>
        <dbReference type="EMBL" id="OOS00309.1"/>
    </source>
</evidence>
<dbReference type="AlphaFoldDB" id="A0A1T0AUD3"/>
<dbReference type="STRING" id="734.B0187_02135"/>